<reference evidence="2" key="1">
    <citation type="submission" date="2012-05" db="EMBL/GenBank/DDBJ databases">
        <authorList>
            <person name="Krishnakumar V."/>
            <person name="Cheung F."/>
            <person name="Xiao Y."/>
            <person name="Chan A."/>
            <person name="Moskal W.A."/>
            <person name="Town C.D."/>
        </authorList>
    </citation>
    <scope>NUCLEOTIDE SEQUENCE</scope>
</reference>
<accession>I3SIF0</accession>
<organism evidence="2">
    <name type="scientific">Lotus japonicus</name>
    <name type="common">Lotus corniculatus var. japonicus</name>
    <dbReference type="NCBI Taxonomy" id="34305"/>
    <lineage>
        <taxon>Eukaryota</taxon>
        <taxon>Viridiplantae</taxon>
        <taxon>Streptophyta</taxon>
        <taxon>Embryophyta</taxon>
        <taxon>Tracheophyta</taxon>
        <taxon>Spermatophyta</taxon>
        <taxon>Magnoliopsida</taxon>
        <taxon>eudicotyledons</taxon>
        <taxon>Gunneridae</taxon>
        <taxon>Pentapetalae</taxon>
        <taxon>rosids</taxon>
        <taxon>fabids</taxon>
        <taxon>Fabales</taxon>
        <taxon>Fabaceae</taxon>
        <taxon>Papilionoideae</taxon>
        <taxon>50 kb inversion clade</taxon>
        <taxon>NPAAA clade</taxon>
        <taxon>Hologalegina</taxon>
        <taxon>robinioid clade</taxon>
        <taxon>Loteae</taxon>
        <taxon>Lotus</taxon>
    </lineage>
</organism>
<keyword evidence="1" id="KW-0472">Membrane</keyword>
<dbReference type="PANTHER" id="PTHR37224">
    <property type="entry name" value="OS02G0804400 PROTEIN"/>
    <property type="match status" value="1"/>
</dbReference>
<dbReference type="GeneID" id="130748029"/>
<sequence length="126" mass="13467">MAVSVVGGGWRFLCHRRENPPNSPLFLQSPMPIRFSTTTTSWSCVIPRARDPKTGEQNSTNTSQVEDLVYVAKLAAGSFVGAGAVKYGSAVFPEITTPNLVLALSIILTPVVVAVLLLIKESLAKP</sequence>
<name>I3SIF0_LOTJA</name>
<dbReference type="OrthoDB" id="513929at2759"/>
<dbReference type="EMBL" id="BT140247">
    <property type="protein sequence ID" value="AFK40042.1"/>
    <property type="molecule type" value="mRNA"/>
</dbReference>
<evidence type="ECO:0000256" key="1">
    <source>
        <dbReference type="SAM" id="Phobius"/>
    </source>
</evidence>
<proteinExistence type="evidence at transcript level"/>
<dbReference type="AlphaFoldDB" id="I3SIF0"/>
<feature type="transmembrane region" description="Helical" evidence="1">
    <location>
        <begin position="100"/>
        <end position="119"/>
    </location>
</feature>
<dbReference type="KEGG" id="lja:130748029"/>
<protein>
    <submittedName>
        <fullName evidence="2">Uncharacterized protein</fullName>
    </submittedName>
</protein>
<keyword evidence="1" id="KW-1133">Transmembrane helix</keyword>
<evidence type="ECO:0000313" key="2">
    <source>
        <dbReference type="EMBL" id="AFK40042.1"/>
    </source>
</evidence>
<dbReference type="RefSeq" id="XP_057457099.1">
    <property type="nucleotide sequence ID" value="XM_057601116.1"/>
</dbReference>
<keyword evidence="1" id="KW-0812">Transmembrane</keyword>